<accession>A0A1I7WL55</accession>
<proteinExistence type="predicted"/>
<protein>
    <submittedName>
        <fullName evidence="2">ATP-dependent Clp protease proteolytic subunit</fullName>
    </submittedName>
</protein>
<name>A0A1I7WL55_HETBA</name>
<dbReference type="WBParaSite" id="Hba_05792">
    <property type="protein sequence ID" value="Hba_05792"/>
    <property type="gene ID" value="Hba_05792"/>
</dbReference>
<dbReference type="Proteomes" id="UP000095283">
    <property type="component" value="Unplaced"/>
</dbReference>
<keyword evidence="1" id="KW-1185">Reference proteome</keyword>
<reference evidence="2" key="1">
    <citation type="submission" date="2016-11" db="UniProtKB">
        <authorList>
            <consortium name="WormBaseParasite"/>
        </authorList>
    </citation>
    <scope>IDENTIFICATION</scope>
</reference>
<evidence type="ECO:0000313" key="1">
    <source>
        <dbReference type="Proteomes" id="UP000095283"/>
    </source>
</evidence>
<sequence length="49" mass="5842">MRWKAGRKGEETTNEPLFAEDEDEQVSYLYLDILKKCNIPTLLFYTNRT</sequence>
<organism evidence="1 2">
    <name type="scientific">Heterorhabditis bacteriophora</name>
    <name type="common">Entomopathogenic nematode worm</name>
    <dbReference type="NCBI Taxonomy" id="37862"/>
    <lineage>
        <taxon>Eukaryota</taxon>
        <taxon>Metazoa</taxon>
        <taxon>Ecdysozoa</taxon>
        <taxon>Nematoda</taxon>
        <taxon>Chromadorea</taxon>
        <taxon>Rhabditida</taxon>
        <taxon>Rhabditina</taxon>
        <taxon>Rhabditomorpha</taxon>
        <taxon>Strongyloidea</taxon>
        <taxon>Heterorhabditidae</taxon>
        <taxon>Heterorhabditis</taxon>
    </lineage>
</organism>
<dbReference type="AlphaFoldDB" id="A0A1I7WL55"/>
<evidence type="ECO:0000313" key="2">
    <source>
        <dbReference type="WBParaSite" id="Hba_05792"/>
    </source>
</evidence>